<evidence type="ECO:0000313" key="17">
    <source>
        <dbReference type="Proteomes" id="UP001139293"/>
    </source>
</evidence>
<feature type="signal peptide" evidence="13">
    <location>
        <begin position="1"/>
        <end position="28"/>
    </location>
</feature>
<evidence type="ECO:0000256" key="6">
    <source>
        <dbReference type="ARBA" id="ARBA00022729"/>
    </source>
</evidence>
<reference evidence="16" key="1">
    <citation type="submission" date="2022-01" db="EMBL/GenBank/DDBJ databases">
        <title>Whole genome-based taxonomy of the Shewanellaceae.</title>
        <authorList>
            <person name="Martin-Rodriguez A.J."/>
        </authorList>
    </citation>
    <scope>NUCLEOTIDE SEQUENCE</scope>
    <source>
        <strain evidence="16">KCTC 23973</strain>
    </source>
</reference>
<dbReference type="CDD" id="cd01347">
    <property type="entry name" value="ligand_gated_channel"/>
    <property type="match status" value="1"/>
</dbReference>
<name>A0A9X1ZA85_9GAMM</name>
<dbReference type="GO" id="GO:0044718">
    <property type="term" value="P:siderophore transmembrane transport"/>
    <property type="evidence" value="ECO:0007669"/>
    <property type="project" value="TreeGrafter"/>
</dbReference>
<dbReference type="Pfam" id="PF00593">
    <property type="entry name" value="TonB_dep_Rec_b-barrel"/>
    <property type="match status" value="1"/>
</dbReference>
<evidence type="ECO:0000256" key="4">
    <source>
        <dbReference type="ARBA" id="ARBA00022452"/>
    </source>
</evidence>
<evidence type="ECO:0000256" key="9">
    <source>
        <dbReference type="ARBA" id="ARBA00023237"/>
    </source>
</evidence>
<dbReference type="Pfam" id="PF07715">
    <property type="entry name" value="Plug"/>
    <property type="match status" value="1"/>
</dbReference>
<dbReference type="GO" id="GO:0015344">
    <property type="term" value="F:siderophore uptake transmembrane transporter activity"/>
    <property type="evidence" value="ECO:0007669"/>
    <property type="project" value="TreeGrafter"/>
</dbReference>
<keyword evidence="9 10" id="KW-0998">Cell outer membrane</keyword>
<dbReference type="AlphaFoldDB" id="A0A9X1ZA85"/>
<keyword evidence="3 10" id="KW-0813">Transport</keyword>
<evidence type="ECO:0000256" key="8">
    <source>
        <dbReference type="ARBA" id="ARBA00023136"/>
    </source>
</evidence>
<comment type="similarity">
    <text evidence="2 10 12">Belongs to the TonB-dependent receptor family.</text>
</comment>
<protein>
    <submittedName>
        <fullName evidence="16">TonB-dependent receptor</fullName>
    </submittedName>
</protein>
<dbReference type="Gene3D" id="2.170.130.10">
    <property type="entry name" value="TonB-dependent receptor, plug domain"/>
    <property type="match status" value="1"/>
</dbReference>
<keyword evidence="5 10" id="KW-0812">Transmembrane</keyword>
<evidence type="ECO:0000256" key="10">
    <source>
        <dbReference type="PROSITE-ProRule" id="PRU01360"/>
    </source>
</evidence>
<dbReference type="Gene3D" id="2.40.170.20">
    <property type="entry name" value="TonB-dependent receptor, beta-barrel domain"/>
    <property type="match status" value="1"/>
</dbReference>
<feature type="short sequence motif" description="TonB C-terminal box" evidence="11">
    <location>
        <begin position="665"/>
        <end position="682"/>
    </location>
</feature>
<keyword evidence="16" id="KW-0675">Receptor</keyword>
<feature type="domain" description="TonB-dependent receptor-like beta-barrel" evidence="14">
    <location>
        <begin position="232"/>
        <end position="641"/>
    </location>
</feature>
<evidence type="ECO:0000256" key="12">
    <source>
        <dbReference type="RuleBase" id="RU003357"/>
    </source>
</evidence>
<dbReference type="InterPro" id="IPR012910">
    <property type="entry name" value="Plug_dom"/>
</dbReference>
<keyword evidence="4 10" id="KW-1134">Transmembrane beta strand</keyword>
<keyword evidence="6 13" id="KW-0732">Signal</keyword>
<dbReference type="InterPro" id="IPR036942">
    <property type="entry name" value="Beta-barrel_TonB_sf"/>
</dbReference>
<accession>A0A9X1ZA85</accession>
<dbReference type="InterPro" id="IPR037066">
    <property type="entry name" value="Plug_dom_sf"/>
</dbReference>
<evidence type="ECO:0000256" key="7">
    <source>
        <dbReference type="ARBA" id="ARBA00023077"/>
    </source>
</evidence>
<comment type="caution">
    <text evidence="16">The sequence shown here is derived from an EMBL/GenBank/DDBJ whole genome shotgun (WGS) entry which is preliminary data.</text>
</comment>
<dbReference type="GO" id="GO:0009279">
    <property type="term" value="C:cell outer membrane"/>
    <property type="evidence" value="ECO:0007669"/>
    <property type="project" value="UniProtKB-SubCell"/>
</dbReference>
<evidence type="ECO:0000256" key="2">
    <source>
        <dbReference type="ARBA" id="ARBA00009810"/>
    </source>
</evidence>
<organism evidence="16 17">
    <name type="scientific">Shewanella pneumatophori</name>
    <dbReference type="NCBI Taxonomy" id="314092"/>
    <lineage>
        <taxon>Bacteria</taxon>
        <taxon>Pseudomonadati</taxon>
        <taxon>Pseudomonadota</taxon>
        <taxon>Gammaproteobacteria</taxon>
        <taxon>Alteromonadales</taxon>
        <taxon>Shewanellaceae</taxon>
        <taxon>Shewanella</taxon>
    </lineage>
</organism>
<keyword evidence="8 10" id="KW-0472">Membrane</keyword>
<dbReference type="PANTHER" id="PTHR30069">
    <property type="entry name" value="TONB-DEPENDENT OUTER MEMBRANE RECEPTOR"/>
    <property type="match status" value="1"/>
</dbReference>
<dbReference type="InterPro" id="IPR010917">
    <property type="entry name" value="TonB_rcpt_CS"/>
</dbReference>
<evidence type="ECO:0000256" key="5">
    <source>
        <dbReference type="ARBA" id="ARBA00022692"/>
    </source>
</evidence>
<dbReference type="PROSITE" id="PS01156">
    <property type="entry name" value="TONB_DEPENDENT_REC_2"/>
    <property type="match status" value="1"/>
</dbReference>
<dbReference type="PROSITE" id="PS52016">
    <property type="entry name" value="TONB_DEPENDENT_REC_3"/>
    <property type="match status" value="1"/>
</dbReference>
<gene>
    <name evidence="16" type="ORF">L2740_04905</name>
</gene>
<evidence type="ECO:0000256" key="3">
    <source>
        <dbReference type="ARBA" id="ARBA00022448"/>
    </source>
</evidence>
<dbReference type="PANTHER" id="PTHR30069:SF41">
    <property type="entry name" value="HEME_HEMOPEXIN UTILIZATION PROTEIN C"/>
    <property type="match status" value="1"/>
</dbReference>
<evidence type="ECO:0000259" key="15">
    <source>
        <dbReference type="Pfam" id="PF07715"/>
    </source>
</evidence>
<keyword evidence="7 12" id="KW-0798">TonB box</keyword>
<dbReference type="InterPro" id="IPR039426">
    <property type="entry name" value="TonB-dep_rcpt-like"/>
</dbReference>
<evidence type="ECO:0000313" key="16">
    <source>
        <dbReference type="EMBL" id="MCL1137888.1"/>
    </source>
</evidence>
<dbReference type="RefSeq" id="WP_248948999.1">
    <property type="nucleotide sequence ID" value="NZ_JAKILB010000002.1"/>
</dbReference>
<evidence type="ECO:0000256" key="13">
    <source>
        <dbReference type="SAM" id="SignalP"/>
    </source>
</evidence>
<keyword evidence="17" id="KW-1185">Reference proteome</keyword>
<dbReference type="Proteomes" id="UP001139293">
    <property type="component" value="Unassembled WGS sequence"/>
</dbReference>
<sequence>MAPYLSGKKLHPLVVSLSLAFMAGNAHAADVSGASDFADIESVVVVGQTTNTEITPEELEKYQANDLADIFRFIPSVSVGGSLGVAQKVYIRGLEDTLFNVTVDGAPQTGTLFHHIGRVAIEPELLKEVEVQAGAGEATSGAGAIGGAIRFKTKSVNDLLDTDERFGGSLKAGYFSNDGYKGSGTFYGRLTDSWGLLGSYVYVDRNNMEDGDGNELYGTSAKQKLGFFKVDGELTDTQNLTFSYENRSEQGEYGARPNWPTLEGDTLYPMDGERETFVLNHQFLANEYINLETTLFHTESSVEQDRFDRWGKYGADMTTYGFDIRNLSQLGQHALTYGIEYRKDEVTSQYMAPASVWQNWAWDPQVGKFKEEGEVKGIYIQDHWQVTDELLLSFGLRYDEYSLEQITYGDETDSDGVSPNIGFNYDFHPNWRLTAGYAEAMRGKEVGDAFTLEQAPGWTSIDPELTAEEVHNTEVGLTYHDEYWQLTATVYQSDIDDVIYDQLGRGVYFENVGKLETKGFELKGLFSYQDWRVQASYSNNDAELNGETVEGYEHIGLANARGDTFGLNVNYTLTDTIQMGWNVNYVSSLNDIEVLQRGVEIGWIDQTQFIDKPSYQVHDVYVQWLPFNDETLNINLAVQNLFDEQYRDHSSVGDYNHIAGWEGVAGLYEAGRDIRISVGYQF</sequence>
<evidence type="ECO:0000259" key="14">
    <source>
        <dbReference type="Pfam" id="PF00593"/>
    </source>
</evidence>
<evidence type="ECO:0000256" key="1">
    <source>
        <dbReference type="ARBA" id="ARBA00004571"/>
    </source>
</evidence>
<dbReference type="EMBL" id="JAKILB010000002">
    <property type="protein sequence ID" value="MCL1137888.1"/>
    <property type="molecule type" value="Genomic_DNA"/>
</dbReference>
<feature type="domain" description="TonB-dependent receptor plug" evidence="15">
    <location>
        <begin position="51"/>
        <end position="148"/>
    </location>
</feature>
<dbReference type="InterPro" id="IPR000531">
    <property type="entry name" value="Beta-barrel_TonB"/>
</dbReference>
<dbReference type="SUPFAM" id="SSF56935">
    <property type="entry name" value="Porins"/>
    <property type="match status" value="1"/>
</dbReference>
<feature type="chain" id="PRO_5040887469" evidence="13">
    <location>
        <begin position="29"/>
        <end position="682"/>
    </location>
</feature>
<evidence type="ECO:0000256" key="11">
    <source>
        <dbReference type="PROSITE-ProRule" id="PRU10144"/>
    </source>
</evidence>
<proteinExistence type="inferred from homology"/>
<comment type="subcellular location">
    <subcellularLocation>
        <location evidence="1 10">Cell outer membrane</location>
        <topology evidence="1 10">Multi-pass membrane protein</topology>
    </subcellularLocation>
</comment>